<dbReference type="InterPro" id="IPR036615">
    <property type="entry name" value="Mur_ligase_C_dom_sf"/>
</dbReference>
<name>A0A1J5QR87_9ZZZZ</name>
<evidence type="ECO:0000256" key="4">
    <source>
        <dbReference type="ARBA" id="ARBA00022598"/>
    </source>
</evidence>
<keyword evidence="6" id="KW-0547">Nucleotide-binding</keyword>
<dbReference type="SUPFAM" id="SSF53244">
    <property type="entry name" value="MurD-like peptide ligases, peptide-binding domain"/>
    <property type="match status" value="1"/>
</dbReference>
<evidence type="ECO:0000256" key="9">
    <source>
        <dbReference type="ARBA" id="ARBA00022909"/>
    </source>
</evidence>
<dbReference type="Pfam" id="PF02875">
    <property type="entry name" value="Mur_ligase_C"/>
    <property type="match status" value="1"/>
</dbReference>
<dbReference type="InterPro" id="IPR018109">
    <property type="entry name" value="Folylpolyglutamate_synth_CS"/>
</dbReference>
<evidence type="ECO:0000259" key="11">
    <source>
        <dbReference type="Pfam" id="PF08245"/>
    </source>
</evidence>
<dbReference type="InterPro" id="IPR004101">
    <property type="entry name" value="Mur_ligase_C"/>
</dbReference>
<evidence type="ECO:0000256" key="1">
    <source>
        <dbReference type="ARBA" id="ARBA00001946"/>
    </source>
</evidence>
<keyword evidence="7" id="KW-0067">ATP-binding</keyword>
<dbReference type="InterPro" id="IPR013221">
    <property type="entry name" value="Mur_ligase_cen"/>
</dbReference>
<dbReference type="FunFam" id="3.40.1190.10:FF:000004">
    <property type="entry name" value="Dihydrofolate synthase/folylpolyglutamate synthase"/>
    <property type="match status" value="1"/>
</dbReference>
<feature type="domain" description="Mur ligase C-terminal" evidence="10">
    <location>
        <begin position="299"/>
        <end position="418"/>
    </location>
</feature>
<sequence>MPFPPDATVADWDLARWLQHAEALHEQTIALGLERVARVRDAMGLRFNCPVFTVAGTNGKGSTCAYIEHVLLAAGYKVGVYGSPHLLRFEERCRVGGVAVDAAALVPHMRAVERARCALQPAEALTYFEFTTLAILSLLAASGLDAAVLEVGMGGRLDAVNVVDADCAVITSIALDHTEFLGPDREAIGFEKAGIMRTGRPVVIADPQPPASVLRHAEEIGAQVLRSGEDFGYQALGQQQWAWRGRQLRRPALAYPTMRGANQLLNASAALAALEALHERLPTSAGDVREGLARAELPGRFQVLPGQPQVVLDVAHNPHAVAVLAENLDALGYCPTTHAVFGAMADKDVDAIVARIAPLVQRWYVCALPTARAAEAAQLAARIDPAQLAGTYASAALAWDAARAAADTADRIVVFGSFYTVGAVLEALRGGSTPATR</sequence>
<reference evidence="12" key="1">
    <citation type="submission" date="2016-10" db="EMBL/GenBank/DDBJ databases">
        <title>Sequence of Gallionella enrichment culture.</title>
        <authorList>
            <person name="Poehlein A."/>
            <person name="Muehling M."/>
            <person name="Daniel R."/>
        </authorList>
    </citation>
    <scope>NUCLEOTIDE SEQUENCE</scope>
</reference>
<comment type="subunit">
    <text evidence="3">Monomer.</text>
</comment>
<dbReference type="GO" id="GO:0008841">
    <property type="term" value="F:dihydrofolate synthase activity"/>
    <property type="evidence" value="ECO:0007669"/>
    <property type="project" value="TreeGrafter"/>
</dbReference>
<dbReference type="PANTHER" id="PTHR11136">
    <property type="entry name" value="FOLYLPOLYGLUTAMATE SYNTHASE-RELATED"/>
    <property type="match status" value="1"/>
</dbReference>
<evidence type="ECO:0000256" key="3">
    <source>
        <dbReference type="ARBA" id="ARBA00011245"/>
    </source>
</evidence>
<feature type="domain" description="Mur ligase central" evidence="11">
    <location>
        <begin position="54"/>
        <end position="233"/>
    </location>
</feature>
<comment type="similarity">
    <text evidence="2">Belongs to the folylpolyglutamate synthase family.</text>
</comment>
<dbReference type="InterPro" id="IPR001645">
    <property type="entry name" value="Folylpolyglutamate_synth"/>
</dbReference>
<protein>
    <submittedName>
        <fullName evidence="12">Bifunctional protein FolC</fullName>
    </submittedName>
</protein>
<dbReference type="PIRSF" id="PIRSF001563">
    <property type="entry name" value="Folylpolyglu_synth"/>
    <property type="match status" value="1"/>
</dbReference>
<comment type="cofactor">
    <cofactor evidence="1">
        <name>Mg(2+)</name>
        <dbReference type="ChEBI" id="CHEBI:18420"/>
    </cofactor>
</comment>
<dbReference type="AlphaFoldDB" id="A0A1J5QR87"/>
<keyword evidence="9" id="KW-0289">Folate biosynthesis</keyword>
<evidence type="ECO:0000256" key="7">
    <source>
        <dbReference type="ARBA" id="ARBA00022840"/>
    </source>
</evidence>
<dbReference type="GO" id="GO:0005524">
    <property type="term" value="F:ATP binding"/>
    <property type="evidence" value="ECO:0007669"/>
    <property type="project" value="UniProtKB-KW"/>
</dbReference>
<keyword evidence="5" id="KW-0479">Metal-binding</keyword>
<evidence type="ECO:0000259" key="10">
    <source>
        <dbReference type="Pfam" id="PF02875"/>
    </source>
</evidence>
<evidence type="ECO:0000313" key="12">
    <source>
        <dbReference type="EMBL" id="OIQ86137.1"/>
    </source>
</evidence>
<gene>
    <name evidence="12" type="primary">folC_8</name>
    <name evidence="12" type="ORF">GALL_320080</name>
</gene>
<evidence type="ECO:0000256" key="5">
    <source>
        <dbReference type="ARBA" id="ARBA00022723"/>
    </source>
</evidence>
<dbReference type="GO" id="GO:0005737">
    <property type="term" value="C:cytoplasm"/>
    <property type="evidence" value="ECO:0007669"/>
    <property type="project" value="TreeGrafter"/>
</dbReference>
<dbReference type="EMBL" id="MLJW01000498">
    <property type="protein sequence ID" value="OIQ86137.1"/>
    <property type="molecule type" value="Genomic_DNA"/>
</dbReference>
<dbReference type="SUPFAM" id="SSF53623">
    <property type="entry name" value="MurD-like peptide ligases, catalytic domain"/>
    <property type="match status" value="1"/>
</dbReference>
<dbReference type="GO" id="GO:0046872">
    <property type="term" value="F:metal ion binding"/>
    <property type="evidence" value="ECO:0007669"/>
    <property type="project" value="UniProtKB-KW"/>
</dbReference>
<evidence type="ECO:0000256" key="2">
    <source>
        <dbReference type="ARBA" id="ARBA00008276"/>
    </source>
</evidence>
<organism evidence="12">
    <name type="scientific">mine drainage metagenome</name>
    <dbReference type="NCBI Taxonomy" id="410659"/>
    <lineage>
        <taxon>unclassified sequences</taxon>
        <taxon>metagenomes</taxon>
        <taxon>ecological metagenomes</taxon>
    </lineage>
</organism>
<keyword evidence="4" id="KW-0436">Ligase</keyword>
<dbReference type="GO" id="GO:0004326">
    <property type="term" value="F:tetrahydrofolylpolyglutamate synthase activity"/>
    <property type="evidence" value="ECO:0007669"/>
    <property type="project" value="InterPro"/>
</dbReference>
<comment type="caution">
    <text evidence="12">The sequence shown here is derived from an EMBL/GenBank/DDBJ whole genome shotgun (WGS) entry which is preliminary data.</text>
</comment>
<dbReference type="InterPro" id="IPR036565">
    <property type="entry name" value="Mur-like_cat_sf"/>
</dbReference>
<dbReference type="NCBIfam" id="TIGR01499">
    <property type="entry name" value="folC"/>
    <property type="match status" value="1"/>
</dbReference>
<evidence type="ECO:0000256" key="8">
    <source>
        <dbReference type="ARBA" id="ARBA00022842"/>
    </source>
</evidence>
<dbReference type="PANTHER" id="PTHR11136:SF0">
    <property type="entry name" value="DIHYDROFOLATE SYNTHETASE-RELATED"/>
    <property type="match status" value="1"/>
</dbReference>
<proteinExistence type="inferred from homology"/>
<dbReference type="PROSITE" id="PS01011">
    <property type="entry name" value="FOLYLPOLYGLU_SYNT_1"/>
    <property type="match status" value="1"/>
</dbReference>
<dbReference type="Gene3D" id="3.90.190.20">
    <property type="entry name" value="Mur ligase, C-terminal domain"/>
    <property type="match status" value="1"/>
</dbReference>
<accession>A0A1J5QR87</accession>
<keyword evidence="8" id="KW-0460">Magnesium</keyword>
<dbReference type="Gene3D" id="3.40.1190.10">
    <property type="entry name" value="Mur-like, catalytic domain"/>
    <property type="match status" value="1"/>
</dbReference>
<dbReference type="Pfam" id="PF08245">
    <property type="entry name" value="Mur_ligase_M"/>
    <property type="match status" value="1"/>
</dbReference>
<evidence type="ECO:0000256" key="6">
    <source>
        <dbReference type="ARBA" id="ARBA00022741"/>
    </source>
</evidence>
<dbReference type="NCBIfam" id="NF008101">
    <property type="entry name" value="PRK10846.1"/>
    <property type="match status" value="1"/>
</dbReference>
<dbReference type="GO" id="GO:0046656">
    <property type="term" value="P:folic acid biosynthetic process"/>
    <property type="evidence" value="ECO:0007669"/>
    <property type="project" value="UniProtKB-KW"/>
</dbReference>